<dbReference type="Proteomes" id="UP000790709">
    <property type="component" value="Unassembled WGS sequence"/>
</dbReference>
<name>A0ACB8B5Z0_9AGAM</name>
<sequence>MPGSATLRWLIAASTLACLRAGNTYAQPSPKVQERISAAIKAVQANSTDIDYTAFVNPFIGTDNEGDVCPGASVPFGMVKFSTDFTGYAPAGYIVDPTQKIRGISPLHDSGTGSSLGTYGNFEIMPLLCPGGFDTCQTTLLARERFRKNSTDDAYPGYFSQTMDNEIKMEATSTRRAGLERFTFPKGSKPYFVLDLANDLPASFAGGSMDIDPDRGRITLGGHWGSSFGPVSYHYQAFACYDLLDNGKQKLSEYGVWTGDTYGLDAKGLGQTHLNLSQNLFGGVPYQSGALFSYDGQPEQVTIRVGVSFVSTDQACANAESEVGTTTFEGIVNASKALWNEKLSKIEIDVANTPELVTEMLYSSLYRASLTPNNATLETQGAFANTTSFYFDSLYCSWDTFRTFYPLMTLHSPVEFAQIVDNYIDGWRKNGWMPECRANNLPGWTQGGSSGDNIVSQFAVNYHNEASELGIDLHELYAALKTDGEVNPPEWNTEGRQVNVYKKYGYVPFAVLDTGSTGRQTREGSRTLEYAFEDFGIRQVAQLLGNADDLVTYTNRSYWYRNVWDPSVHSDGFKGFMQKRYSNGTFFYTDPVHCSPKDSNQTRECSLQADNTNGFYESSSWEYSWYAPHDMAYLIKLMGGNETFISRLDHFFDAGYYLSGNEPSFQTPIGYHYANQPARSVDRVRDVVLTNFNATPAGLPGNDDQAAMATLLSFHLLGLYPVPSSTHYLIVSPFVPKYTIHNSYLNVSTTVTVQNYDPKSVNYPIPNGVSAYVKSVTINGKPAASRCYVDFYDTFRAGGDIVLELTDDKNGANDCGGPVPESLSTGGFAKAR</sequence>
<proteinExistence type="predicted"/>
<evidence type="ECO:0000313" key="1">
    <source>
        <dbReference type="EMBL" id="KAH7920147.1"/>
    </source>
</evidence>
<dbReference type="EMBL" id="MU266600">
    <property type="protein sequence ID" value="KAH7920147.1"/>
    <property type="molecule type" value="Genomic_DNA"/>
</dbReference>
<organism evidence="1 2">
    <name type="scientific">Leucogyrophana mollusca</name>
    <dbReference type="NCBI Taxonomy" id="85980"/>
    <lineage>
        <taxon>Eukaryota</taxon>
        <taxon>Fungi</taxon>
        <taxon>Dikarya</taxon>
        <taxon>Basidiomycota</taxon>
        <taxon>Agaricomycotina</taxon>
        <taxon>Agaricomycetes</taxon>
        <taxon>Agaricomycetidae</taxon>
        <taxon>Boletales</taxon>
        <taxon>Boletales incertae sedis</taxon>
        <taxon>Leucogyrophana</taxon>
    </lineage>
</organism>
<gene>
    <name evidence="1" type="ORF">BV22DRAFT_1115006</name>
</gene>
<protein>
    <submittedName>
        <fullName evidence="1">Glycoside hydrolase family 92 protein</fullName>
    </submittedName>
</protein>
<accession>A0ACB8B5Z0</accession>
<evidence type="ECO:0000313" key="2">
    <source>
        <dbReference type="Proteomes" id="UP000790709"/>
    </source>
</evidence>
<keyword evidence="1" id="KW-0378">Hydrolase</keyword>
<keyword evidence="2" id="KW-1185">Reference proteome</keyword>
<comment type="caution">
    <text evidence="1">The sequence shown here is derived from an EMBL/GenBank/DDBJ whole genome shotgun (WGS) entry which is preliminary data.</text>
</comment>
<reference evidence="1" key="1">
    <citation type="journal article" date="2021" name="New Phytol.">
        <title>Evolutionary innovations through gain and loss of genes in the ectomycorrhizal Boletales.</title>
        <authorList>
            <person name="Wu G."/>
            <person name="Miyauchi S."/>
            <person name="Morin E."/>
            <person name="Kuo A."/>
            <person name="Drula E."/>
            <person name="Varga T."/>
            <person name="Kohler A."/>
            <person name="Feng B."/>
            <person name="Cao Y."/>
            <person name="Lipzen A."/>
            <person name="Daum C."/>
            <person name="Hundley H."/>
            <person name="Pangilinan J."/>
            <person name="Johnson J."/>
            <person name="Barry K."/>
            <person name="LaButti K."/>
            <person name="Ng V."/>
            <person name="Ahrendt S."/>
            <person name="Min B."/>
            <person name="Choi I.G."/>
            <person name="Park H."/>
            <person name="Plett J.M."/>
            <person name="Magnuson J."/>
            <person name="Spatafora J.W."/>
            <person name="Nagy L.G."/>
            <person name="Henrissat B."/>
            <person name="Grigoriev I.V."/>
            <person name="Yang Z.L."/>
            <person name="Xu J."/>
            <person name="Martin F.M."/>
        </authorList>
    </citation>
    <scope>NUCLEOTIDE SEQUENCE</scope>
    <source>
        <strain evidence="1">KUC20120723A-06</strain>
    </source>
</reference>